<keyword evidence="2" id="KW-0614">Plasmid</keyword>
<sequence>MDSNNAIKVMLSHMLDESFKTNMAVNAIVMKLMVIMAANKYCTMFFIVPG</sequence>
<keyword evidence="1" id="KW-0812">Transmembrane</keyword>
<keyword evidence="1" id="KW-1133">Transmembrane helix</keyword>
<geneLocation type="plasmid" evidence="2">
    <name>pBK15692</name>
</geneLocation>
<evidence type="ECO:0000256" key="1">
    <source>
        <dbReference type="SAM" id="Phobius"/>
    </source>
</evidence>
<name>U3PF80_KLEPN</name>
<evidence type="ECO:0000313" key="2">
    <source>
        <dbReference type="EMBL" id="AGW44905.1"/>
    </source>
</evidence>
<dbReference type="EMBL" id="KC845573">
    <property type="protein sequence ID" value="AGW44905.1"/>
    <property type="molecule type" value="Genomic_DNA"/>
</dbReference>
<proteinExistence type="predicted"/>
<protein>
    <submittedName>
        <fullName evidence="2">Uncharacterized protein</fullName>
    </submittedName>
</protein>
<dbReference type="AlphaFoldDB" id="U3PF80"/>
<keyword evidence="1" id="KW-0472">Membrane</keyword>
<reference evidence="2" key="1">
    <citation type="journal article" date="2013" name="Antimicrob. Agents Chemother.">
        <title>Complete Nucleotide Sequence of a blaKPC-Harboring IncI2 Plasmid and Its Dissemination in New Jersey and New York Hospitals.</title>
        <authorList>
            <person name="Chen L."/>
            <person name="Chavda K.D."/>
            <person name="Al Laham N."/>
            <person name="Melano R.G."/>
            <person name="Jacobs M.R."/>
            <person name="Bonomo R.A."/>
            <person name="Kreiswirth B.N."/>
        </authorList>
    </citation>
    <scope>NUCLEOTIDE SEQUENCE</scope>
    <source>
        <strain evidence="2">BK15692</strain>
        <plasmid evidence="2">pBK15692</plasmid>
    </source>
</reference>
<accession>U3PF80</accession>
<organism evidence="2">
    <name type="scientific">Klebsiella pneumoniae</name>
    <dbReference type="NCBI Taxonomy" id="573"/>
    <lineage>
        <taxon>Bacteria</taxon>
        <taxon>Pseudomonadati</taxon>
        <taxon>Pseudomonadota</taxon>
        <taxon>Gammaproteobacteria</taxon>
        <taxon>Enterobacterales</taxon>
        <taxon>Enterobacteriaceae</taxon>
        <taxon>Klebsiella/Raoultella group</taxon>
        <taxon>Klebsiella</taxon>
        <taxon>Klebsiella pneumoniae complex</taxon>
    </lineage>
</organism>
<feature type="transmembrane region" description="Helical" evidence="1">
    <location>
        <begin position="23"/>
        <end position="48"/>
    </location>
</feature>